<feature type="region of interest" description="Disordered" evidence="1">
    <location>
        <begin position="32"/>
        <end position="55"/>
    </location>
</feature>
<dbReference type="RefSeq" id="WP_406695259.1">
    <property type="nucleotide sequence ID" value="NZ_CP155447.1"/>
</dbReference>
<reference evidence="2" key="1">
    <citation type="submission" date="2024-05" db="EMBL/GenBank/DDBJ databases">
        <title>Planctomycetes of the genus Singulisphaera possess chitinolytic capabilities.</title>
        <authorList>
            <person name="Ivanova A."/>
        </authorList>
    </citation>
    <scope>NUCLEOTIDE SEQUENCE</scope>
    <source>
        <strain evidence="2">Ch08T</strain>
    </source>
</reference>
<organism evidence="2">
    <name type="scientific">Singulisphaera sp. Ch08</name>
    <dbReference type="NCBI Taxonomy" id="3120278"/>
    <lineage>
        <taxon>Bacteria</taxon>
        <taxon>Pseudomonadati</taxon>
        <taxon>Planctomycetota</taxon>
        <taxon>Planctomycetia</taxon>
        <taxon>Isosphaerales</taxon>
        <taxon>Isosphaeraceae</taxon>
        <taxon>Singulisphaera</taxon>
    </lineage>
</organism>
<dbReference type="AlphaFoldDB" id="A0AAU7CBN9"/>
<sequence>MRDPVPLSKGKPFDAAHALDGSAGERVLNTADLEKLKSPSPSKTDPSGATFERSPGSPFVACEKHINHVLANQKVFDAINTRLQTFTPKIVLGDHIVYSWDKIEKLSKQRYLPVIAHRDVLNGIDFIVEDRDKLLVAIRNAKAGERAGFVEGSSSGWKQHWPLTLSFLATDGVGFREVFRPRINDRPLDTMTTMRFDTRLGRDVTIDISAMHLAVAQFSTLSQVRCNAHVDKMTVTLGGIGDDVQISPSVLSHFVNELLFKTKLQGKLPDWILDTFDFSLLNPDEGFLNAGVVAHLINKPHFKWTLNFSVGLNNSVQPEWSGNFRFEKSIGTGVVVQF</sequence>
<name>A0AAU7CBN9_9BACT</name>
<protein>
    <submittedName>
        <fullName evidence="2">Uncharacterized protein</fullName>
    </submittedName>
</protein>
<proteinExistence type="predicted"/>
<evidence type="ECO:0000313" key="2">
    <source>
        <dbReference type="EMBL" id="XBH02518.1"/>
    </source>
</evidence>
<dbReference type="EMBL" id="CP155447">
    <property type="protein sequence ID" value="XBH02518.1"/>
    <property type="molecule type" value="Genomic_DNA"/>
</dbReference>
<gene>
    <name evidence="2" type="ORF">V5E97_29910</name>
</gene>
<evidence type="ECO:0000256" key="1">
    <source>
        <dbReference type="SAM" id="MobiDB-lite"/>
    </source>
</evidence>
<accession>A0AAU7CBN9</accession>